<gene>
    <name evidence="3" type="ORF">JFL43_20775</name>
</gene>
<feature type="transmembrane region" description="Helical" evidence="2">
    <location>
        <begin position="468"/>
        <end position="486"/>
    </location>
</feature>
<dbReference type="Proteomes" id="UP000618943">
    <property type="component" value="Unassembled WGS sequence"/>
</dbReference>
<feature type="transmembrane region" description="Helical" evidence="2">
    <location>
        <begin position="649"/>
        <end position="669"/>
    </location>
</feature>
<feature type="transmembrane region" description="Helical" evidence="2">
    <location>
        <begin position="624"/>
        <end position="642"/>
    </location>
</feature>
<name>A0ABS1HCV8_9BACL</name>
<proteinExistence type="predicted"/>
<feature type="transmembrane region" description="Helical" evidence="2">
    <location>
        <begin position="249"/>
        <end position="268"/>
    </location>
</feature>
<feature type="coiled-coil region" evidence="1">
    <location>
        <begin position="3"/>
        <end position="30"/>
    </location>
</feature>
<dbReference type="InterPro" id="IPR019286">
    <property type="entry name" value="DUF2339_TM"/>
</dbReference>
<feature type="transmembrane region" description="Helical" evidence="2">
    <location>
        <begin position="149"/>
        <end position="170"/>
    </location>
</feature>
<dbReference type="EMBL" id="JAEOAH010000055">
    <property type="protein sequence ID" value="MBK3497216.1"/>
    <property type="molecule type" value="Genomic_DNA"/>
</dbReference>
<feature type="transmembrane region" description="Helical" evidence="2">
    <location>
        <begin position="355"/>
        <end position="371"/>
    </location>
</feature>
<feature type="transmembrane region" description="Helical" evidence="2">
    <location>
        <begin position="304"/>
        <end position="324"/>
    </location>
</feature>
<dbReference type="CDD" id="cd14686">
    <property type="entry name" value="bZIP"/>
    <property type="match status" value="1"/>
</dbReference>
<feature type="transmembrane region" description="Helical" evidence="2">
    <location>
        <begin position="176"/>
        <end position="194"/>
    </location>
</feature>
<keyword evidence="1" id="KW-0175">Coiled coil</keyword>
<feature type="transmembrane region" description="Helical" evidence="2">
    <location>
        <begin position="430"/>
        <end position="448"/>
    </location>
</feature>
<keyword evidence="4" id="KW-1185">Reference proteome</keyword>
<feature type="transmembrane region" description="Helical" evidence="2">
    <location>
        <begin position="201"/>
        <end position="217"/>
    </location>
</feature>
<keyword evidence="2" id="KW-0472">Membrane</keyword>
<feature type="transmembrane region" description="Helical" evidence="2">
    <location>
        <begin position="524"/>
        <end position="543"/>
    </location>
</feature>
<sequence length="704" mass="80711">MHLNNLEKRLIELEQEVSTLKQEIAQLKNQVDPPVQIVEKAKIRRPEKESVQTKKEPLEKAPLQWEKTNETPLHESKQQKSIEEMLIWLLPKVFMIMIVLGVLWGLKLISDYGIIANGIKITFAYVLSLALIGLAYFMEYKKKSQKALYITLYGGAFTIGILTTAAGAILYDVLPLLVALFVAMLYIAYGIVISYMKKSEVLTIFVAFTSLLLPYLLEYMAFGEAIILAFVVILFGSLQIVILKHCQKIALYTALFFSHLAILIVGFINNYPEILFGSTFLIVLGIFMYSWWCFYEANHKRASLYEGLMFSLSIMSLLFINLIATRYNSLFLLVFTAGFIGLASFAYLKKQKRIVDIYGTVALLALMNFIVRLELSTISLDFFLPFTAFISLFLALRLRASLMKLTYSLLFGGVVLFVFIDSPVEPFWSFHHLNQLFMFAYMLVLFIFAKRPKVASGRFETLMEKAAILEIIPILISLYIFGYIAKLDISYMHVQSEMLYFTLFALAIATVSMLFVAEKYIGRFLPVAFLISFCYAMIFVLMVENLSEKVFTYNIFLRIVYAVVFTYLLYSVYKGKGYLKKWRDQLRNYVDPLISIGLFVNMISATTLLSQINMNNYFGERFLYTGHTIIIFITACIALWLSLQGKQKIIRYTGFSLLVFAIAKLIFFDLSYLDLLIRAILFISIGGLGLWLSNKLLQKAEEEE</sequence>
<evidence type="ECO:0000313" key="4">
    <source>
        <dbReference type="Proteomes" id="UP000618943"/>
    </source>
</evidence>
<protein>
    <submittedName>
        <fullName evidence="3">DUF2339 domain-containing protein</fullName>
    </submittedName>
</protein>
<feature type="transmembrane region" description="Helical" evidence="2">
    <location>
        <begin position="112"/>
        <end position="137"/>
    </location>
</feature>
<evidence type="ECO:0000313" key="3">
    <source>
        <dbReference type="EMBL" id="MBK3497216.1"/>
    </source>
</evidence>
<feature type="transmembrane region" description="Helical" evidence="2">
    <location>
        <begin position="330"/>
        <end position="348"/>
    </location>
</feature>
<feature type="transmembrane region" description="Helical" evidence="2">
    <location>
        <begin position="405"/>
        <end position="424"/>
    </location>
</feature>
<evidence type="ECO:0000256" key="2">
    <source>
        <dbReference type="SAM" id="Phobius"/>
    </source>
</evidence>
<keyword evidence="2" id="KW-1133">Transmembrane helix</keyword>
<evidence type="ECO:0000256" key="1">
    <source>
        <dbReference type="SAM" id="Coils"/>
    </source>
</evidence>
<dbReference type="PANTHER" id="PTHR38434">
    <property type="entry name" value="BLL2549 PROTEIN"/>
    <property type="match status" value="1"/>
</dbReference>
<feature type="transmembrane region" description="Helical" evidence="2">
    <location>
        <begin position="377"/>
        <end position="398"/>
    </location>
</feature>
<feature type="transmembrane region" description="Helical" evidence="2">
    <location>
        <begin position="593"/>
        <end position="612"/>
    </location>
</feature>
<feature type="transmembrane region" description="Helical" evidence="2">
    <location>
        <begin position="86"/>
        <end position="106"/>
    </location>
</feature>
<feature type="transmembrane region" description="Helical" evidence="2">
    <location>
        <begin position="223"/>
        <end position="242"/>
    </location>
</feature>
<feature type="transmembrane region" description="Helical" evidence="2">
    <location>
        <begin position="555"/>
        <end position="573"/>
    </location>
</feature>
<reference evidence="3 4" key="1">
    <citation type="submission" date="2020-12" db="EMBL/GenBank/DDBJ databases">
        <title>YIM B01967 draft genome.</title>
        <authorList>
            <person name="Yan X."/>
        </authorList>
    </citation>
    <scope>NUCLEOTIDE SEQUENCE [LARGE SCALE GENOMIC DNA]</scope>
    <source>
        <strain evidence="3 4">YIM B01967</strain>
    </source>
</reference>
<comment type="caution">
    <text evidence="3">The sequence shown here is derived from an EMBL/GenBank/DDBJ whole genome shotgun (WGS) entry which is preliminary data.</text>
</comment>
<accession>A0ABS1HCV8</accession>
<keyword evidence="2" id="KW-0812">Transmembrane</keyword>
<dbReference type="PANTHER" id="PTHR38434:SF1">
    <property type="entry name" value="BLL2549 PROTEIN"/>
    <property type="match status" value="1"/>
</dbReference>
<feature type="transmembrane region" description="Helical" evidence="2">
    <location>
        <begin position="274"/>
        <end position="292"/>
    </location>
</feature>
<feature type="transmembrane region" description="Helical" evidence="2">
    <location>
        <begin position="675"/>
        <end position="692"/>
    </location>
</feature>
<organism evidence="3 4">
    <name type="scientific">Viridibacillus soli</name>
    <dbReference type="NCBI Taxonomy" id="2798301"/>
    <lineage>
        <taxon>Bacteria</taxon>
        <taxon>Bacillati</taxon>
        <taxon>Bacillota</taxon>
        <taxon>Bacilli</taxon>
        <taxon>Bacillales</taxon>
        <taxon>Caryophanaceae</taxon>
        <taxon>Viridibacillus</taxon>
    </lineage>
</organism>
<dbReference type="RefSeq" id="WP_200750521.1">
    <property type="nucleotide sequence ID" value="NZ_JAEOAH010000055.1"/>
</dbReference>
<feature type="transmembrane region" description="Helical" evidence="2">
    <location>
        <begin position="498"/>
        <end position="517"/>
    </location>
</feature>